<evidence type="ECO:0000313" key="3">
    <source>
        <dbReference type="EMBL" id="MEB3019608.1"/>
    </source>
</evidence>
<protein>
    <submittedName>
        <fullName evidence="3">AMP-binding protein</fullName>
    </submittedName>
</protein>
<dbReference type="Pfam" id="PF00501">
    <property type="entry name" value="AMP-binding"/>
    <property type="match status" value="1"/>
</dbReference>
<feature type="domain" description="AMP-dependent synthetase/ligase" evidence="1">
    <location>
        <begin position="10"/>
        <end position="350"/>
    </location>
</feature>
<organism evidence="3 4">
    <name type="scientific">[Mycobacterium] crassicus</name>
    <dbReference type="NCBI Taxonomy" id="2872309"/>
    <lineage>
        <taxon>Bacteria</taxon>
        <taxon>Bacillati</taxon>
        <taxon>Actinomycetota</taxon>
        <taxon>Actinomycetes</taxon>
        <taxon>Mycobacteriales</taxon>
        <taxon>Mycobacteriaceae</taxon>
        <taxon>Mycolicibacter</taxon>
    </lineage>
</organism>
<gene>
    <name evidence="3" type="ORF">K6T79_00950</name>
</gene>
<dbReference type="InterPro" id="IPR045851">
    <property type="entry name" value="AMP-bd_C_sf"/>
</dbReference>
<dbReference type="Proteomes" id="UP001299596">
    <property type="component" value="Unassembled WGS sequence"/>
</dbReference>
<dbReference type="InterPro" id="IPR000873">
    <property type="entry name" value="AMP-dep_synth/lig_dom"/>
</dbReference>
<proteinExistence type="predicted"/>
<dbReference type="Gene3D" id="3.30.300.30">
    <property type="match status" value="1"/>
</dbReference>
<accession>A0ABU5XCT7</accession>
<reference evidence="3 4" key="1">
    <citation type="submission" date="2023-12" db="EMBL/GenBank/DDBJ databases">
        <title>Description of new species of Mycobacterium terrae complex isolated from sewage at the Sao Paulo Zoological Park Foundation in Brazil.</title>
        <authorList>
            <person name="Romagnoli C.L."/>
            <person name="Conceicao E.C."/>
            <person name="Machado E."/>
            <person name="Barreto L.B.P.F."/>
            <person name="Sharma A."/>
            <person name="Silva N.M."/>
            <person name="Marques L.E."/>
            <person name="Juliana M.A."/>
            <person name="Lourenco M.C.S."/>
            <person name="Digiampietri L.A."/>
            <person name="Suffys P.N."/>
            <person name="Viana-Niero C."/>
        </authorList>
    </citation>
    <scope>NUCLEOTIDE SEQUENCE [LARGE SCALE GENOMIC DNA]</scope>
    <source>
        <strain evidence="3 4">MYC098</strain>
    </source>
</reference>
<dbReference type="Pfam" id="PF13193">
    <property type="entry name" value="AMP-binding_C"/>
    <property type="match status" value="1"/>
</dbReference>
<dbReference type="RefSeq" id="WP_225404805.1">
    <property type="nucleotide sequence ID" value="NZ_JAYJJR010000001.1"/>
</dbReference>
<dbReference type="InterPro" id="IPR042099">
    <property type="entry name" value="ANL_N_sf"/>
</dbReference>
<evidence type="ECO:0000259" key="2">
    <source>
        <dbReference type="Pfam" id="PF13193"/>
    </source>
</evidence>
<dbReference type="PROSITE" id="PS00455">
    <property type="entry name" value="AMP_BINDING"/>
    <property type="match status" value="1"/>
</dbReference>
<evidence type="ECO:0000259" key="1">
    <source>
        <dbReference type="Pfam" id="PF00501"/>
    </source>
</evidence>
<dbReference type="PANTHER" id="PTHR43767:SF1">
    <property type="entry name" value="NONRIBOSOMAL PEPTIDE SYNTHASE PES1 (EUROFUNG)-RELATED"/>
    <property type="match status" value="1"/>
</dbReference>
<sequence length="493" mass="51227">MNLAALPDLRAGRNPRAACLADDGVVLDNGRFAQTVRCAAGALAARGVSAGDVVAVMLPNISTFVVALFAAWRLGATVTPVNPALVPSEAGYQVSDAGARVLIIDNAGTDGAEAAAPRVLTARELTDHPPAAGPAADPAGDALALLIYTSGTTGKPKGVMLDHANVAAMCAMMIEAMRLTDADHSLLVLPLFHANGIMAGTLSPLLAGGQVTIAGRFSPTTFFDRVEASRATYFSAVPAIYTMLADLPPQVRPDTSSVRFGVCGAAPASVELLEKFQSRYGIPLIEGYGLSEGTCASTINPLDGVRKPGTVGLPLPGQAVRVVDAAGDPLPAGQAGEVLIAGPTVMRGYLNRPEETAKTIVDGWLHTGDIGRLDADGYLTLVDRAKDMIIRGGENIYPKEIEGVIYRLPEVAEAAVVGRPSAVYGEEPVLFVALNSGAELNVDAIAEHARKNLSKYKLPMVITICDELPKNPIGKIDKPALRKSLQSAATSTA</sequence>
<dbReference type="InterPro" id="IPR025110">
    <property type="entry name" value="AMP-bd_C"/>
</dbReference>
<dbReference type="SUPFAM" id="SSF56801">
    <property type="entry name" value="Acetyl-CoA synthetase-like"/>
    <property type="match status" value="1"/>
</dbReference>
<dbReference type="PANTHER" id="PTHR43767">
    <property type="entry name" value="LONG-CHAIN-FATTY-ACID--COA LIGASE"/>
    <property type="match status" value="1"/>
</dbReference>
<comment type="caution">
    <text evidence="3">The sequence shown here is derived from an EMBL/GenBank/DDBJ whole genome shotgun (WGS) entry which is preliminary data.</text>
</comment>
<dbReference type="Gene3D" id="3.40.50.12780">
    <property type="entry name" value="N-terminal domain of ligase-like"/>
    <property type="match status" value="1"/>
</dbReference>
<evidence type="ECO:0000313" key="4">
    <source>
        <dbReference type="Proteomes" id="UP001299596"/>
    </source>
</evidence>
<name>A0ABU5XCT7_9MYCO</name>
<dbReference type="EMBL" id="JAYJJR010000001">
    <property type="protein sequence ID" value="MEB3019608.1"/>
    <property type="molecule type" value="Genomic_DNA"/>
</dbReference>
<keyword evidence="4" id="KW-1185">Reference proteome</keyword>
<dbReference type="InterPro" id="IPR050237">
    <property type="entry name" value="ATP-dep_AMP-bd_enzyme"/>
</dbReference>
<dbReference type="InterPro" id="IPR020845">
    <property type="entry name" value="AMP-binding_CS"/>
</dbReference>
<feature type="domain" description="AMP-binding enzyme C-terminal" evidence="2">
    <location>
        <begin position="400"/>
        <end position="475"/>
    </location>
</feature>